<comment type="caution">
    <text evidence="2">The sequence shown here is derived from an EMBL/GenBank/DDBJ whole genome shotgun (WGS) entry which is preliminary data.</text>
</comment>
<accession>A0A9W6WVH0</accession>
<reference evidence="2" key="1">
    <citation type="submission" date="2023-04" db="EMBL/GenBank/DDBJ databases">
        <title>Phytophthora fragariaefolia NBRC 109709.</title>
        <authorList>
            <person name="Ichikawa N."/>
            <person name="Sato H."/>
            <person name="Tonouchi N."/>
        </authorList>
    </citation>
    <scope>NUCLEOTIDE SEQUENCE</scope>
    <source>
        <strain evidence="2">NBRC 109709</strain>
    </source>
</reference>
<evidence type="ECO:0000256" key="1">
    <source>
        <dbReference type="SAM" id="MobiDB-lite"/>
    </source>
</evidence>
<proteinExistence type="predicted"/>
<sequence>MLSVLTAYLVRYHPQLKTLGPDAPIVWRAEDSMVAAGISRADMLAWSLALNETASSPDQVKTKYNLKTRRTRAKGPSKKKQITTGEEQAQDAPEQEQLPEPKPKRRKNLATNLSATWFEWYTKVPPVWSCDDRQKKSEYRHVVAFMKLFLEDGFALDANAADFKDRVLETGRRAVSAVLVFLKARGVNSKGTGSVLRSLGPLHRSCKLD</sequence>
<dbReference type="AlphaFoldDB" id="A0A9W6WVH0"/>
<keyword evidence="3" id="KW-1185">Reference proteome</keyword>
<evidence type="ECO:0000313" key="3">
    <source>
        <dbReference type="Proteomes" id="UP001165121"/>
    </source>
</evidence>
<feature type="compositionally biased region" description="Low complexity" evidence="1">
    <location>
        <begin position="86"/>
        <end position="98"/>
    </location>
</feature>
<gene>
    <name evidence="2" type="ORF">Pfra01_000193600</name>
</gene>
<feature type="compositionally biased region" description="Basic residues" evidence="1">
    <location>
        <begin position="64"/>
        <end position="81"/>
    </location>
</feature>
<protein>
    <submittedName>
        <fullName evidence="2">Unnamed protein product</fullName>
    </submittedName>
</protein>
<dbReference type="Proteomes" id="UP001165121">
    <property type="component" value="Unassembled WGS sequence"/>
</dbReference>
<organism evidence="2 3">
    <name type="scientific">Phytophthora fragariaefolia</name>
    <dbReference type="NCBI Taxonomy" id="1490495"/>
    <lineage>
        <taxon>Eukaryota</taxon>
        <taxon>Sar</taxon>
        <taxon>Stramenopiles</taxon>
        <taxon>Oomycota</taxon>
        <taxon>Peronosporomycetes</taxon>
        <taxon>Peronosporales</taxon>
        <taxon>Peronosporaceae</taxon>
        <taxon>Phytophthora</taxon>
    </lineage>
</organism>
<dbReference type="OrthoDB" id="110301at2759"/>
<evidence type="ECO:0000313" key="2">
    <source>
        <dbReference type="EMBL" id="GMF19221.1"/>
    </source>
</evidence>
<dbReference type="EMBL" id="BSXT01000149">
    <property type="protein sequence ID" value="GMF19221.1"/>
    <property type="molecule type" value="Genomic_DNA"/>
</dbReference>
<feature type="region of interest" description="Disordered" evidence="1">
    <location>
        <begin position="59"/>
        <end position="106"/>
    </location>
</feature>
<name>A0A9W6WVH0_9STRA</name>